<evidence type="ECO:0000256" key="2">
    <source>
        <dbReference type="ARBA" id="ARBA00012150"/>
    </source>
</evidence>
<dbReference type="PROSITE" id="PS51160">
    <property type="entry name" value="ACYLPHOSPHATASE_3"/>
    <property type="match status" value="1"/>
</dbReference>
<sequence>MTQPAKELSVRACILVYGRVQGVGFRAFAARVAADLRLVGGVRNLPDGRVELEVEGQKAVIEALEHRLRIGPSAAHVTKVETVWGAATGQYSVFEIWY</sequence>
<dbReference type="Gene3D" id="3.30.70.100">
    <property type="match status" value="1"/>
</dbReference>
<dbReference type="PANTHER" id="PTHR47268">
    <property type="entry name" value="ACYLPHOSPHATASE"/>
    <property type="match status" value="1"/>
</dbReference>
<accession>A0A0S4LIJ2</accession>
<evidence type="ECO:0000256" key="5">
    <source>
        <dbReference type="RuleBase" id="RU004168"/>
    </source>
</evidence>
<evidence type="ECO:0000256" key="4">
    <source>
        <dbReference type="PROSITE-ProRule" id="PRU00520"/>
    </source>
</evidence>
<proteinExistence type="inferred from homology"/>
<feature type="active site" evidence="4">
    <location>
        <position position="26"/>
    </location>
</feature>
<evidence type="ECO:0000259" key="6">
    <source>
        <dbReference type="PROSITE" id="PS51160"/>
    </source>
</evidence>
<dbReference type="STRING" id="1742972.COMA1_40040"/>
<evidence type="ECO:0000256" key="3">
    <source>
        <dbReference type="ARBA" id="ARBA00047645"/>
    </source>
</evidence>
<feature type="domain" description="Acylphosphatase-like" evidence="6">
    <location>
        <begin position="11"/>
        <end position="98"/>
    </location>
</feature>
<dbReference type="InterPro" id="IPR020456">
    <property type="entry name" value="Acylphosphatase"/>
</dbReference>
<dbReference type="SUPFAM" id="SSF54975">
    <property type="entry name" value="Acylphosphatase/BLUF domain-like"/>
    <property type="match status" value="1"/>
</dbReference>
<protein>
    <recommendedName>
        <fullName evidence="2 4">acylphosphatase</fullName>
        <ecNumber evidence="2 4">3.6.1.7</ecNumber>
    </recommendedName>
</protein>
<gene>
    <name evidence="7" type="primary">acyP</name>
    <name evidence="7" type="ORF">COMA1_40040</name>
</gene>
<comment type="catalytic activity">
    <reaction evidence="3 4">
        <text>an acyl phosphate + H2O = a carboxylate + phosphate + H(+)</text>
        <dbReference type="Rhea" id="RHEA:14965"/>
        <dbReference type="ChEBI" id="CHEBI:15377"/>
        <dbReference type="ChEBI" id="CHEBI:15378"/>
        <dbReference type="ChEBI" id="CHEBI:29067"/>
        <dbReference type="ChEBI" id="CHEBI:43474"/>
        <dbReference type="ChEBI" id="CHEBI:59918"/>
        <dbReference type="EC" id="3.6.1.7"/>
    </reaction>
</comment>
<organism evidence="7 8">
    <name type="scientific">Candidatus Nitrospira nitrosa</name>
    <dbReference type="NCBI Taxonomy" id="1742972"/>
    <lineage>
        <taxon>Bacteria</taxon>
        <taxon>Pseudomonadati</taxon>
        <taxon>Nitrospirota</taxon>
        <taxon>Nitrospiria</taxon>
        <taxon>Nitrospirales</taxon>
        <taxon>Nitrospiraceae</taxon>
        <taxon>Nitrospira</taxon>
    </lineage>
</organism>
<evidence type="ECO:0000256" key="1">
    <source>
        <dbReference type="ARBA" id="ARBA00005614"/>
    </source>
</evidence>
<dbReference type="Pfam" id="PF00708">
    <property type="entry name" value="Acylphosphatase"/>
    <property type="match status" value="1"/>
</dbReference>
<dbReference type="EMBL" id="CZQA01000010">
    <property type="protein sequence ID" value="CUS37409.1"/>
    <property type="molecule type" value="Genomic_DNA"/>
</dbReference>
<reference evidence="7 8" key="1">
    <citation type="submission" date="2015-10" db="EMBL/GenBank/DDBJ databases">
        <authorList>
            <person name="Gilbert D.G."/>
        </authorList>
    </citation>
    <scope>NUCLEOTIDE SEQUENCE [LARGE SCALE GENOMIC DNA]</scope>
    <source>
        <strain evidence="7">COMA1</strain>
    </source>
</reference>
<dbReference type="PROSITE" id="PS00150">
    <property type="entry name" value="ACYLPHOSPHATASE_1"/>
    <property type="match status" value="1"/>
</dbReference>
<dbReference type="RefSeq" id="WP_090749881.1">
    <property type="nucleotide sequence ID" value="NZ_CZQA01000010.1"/>
</dbReference>
<comment type="similarity">
    <text evidence="1 5">Belongs to the acylphosphatase family.</text>
</comment>
<dbReference type="InterPro" id="IPR017968">
    <property type="entry name" value="Acylphosphatase_CS"/>
</dbReference>
<dbReference type="EC" id="3.6.1.7" evidence="2 4"/>
<dbReference type="AlphaFoldDB" id="A0A0S4LIJ2"/>
<dbReference type="GO" id="GO:0003998">
    <property type="term" value="F:acylphosphatase activity"/>
    <property type="evidence" value="ECO:0007669"/>
    <property type="project" value="UniProtKB-EC"/>
</dbReference>
<name>A0A0S4LIJ2_9BACT</name>
<dbReference type="OrthoDB" id="9808093at2"/>
<evidence type="ECO:0000313" key="7">
    <source>
        <dbReference type="EMBL" id="CUS37409.1"/>
    </source>
</evidence>
<keyword evidence="8" id="KW-1185">Reference proteome</keyword>
<keyword evidence="4 7" id="KW-0378">Hydrolase</keyword>
<dbReference type="Proteomes" id="UP000199032">
    <property type="component" value="Unassembled WGS sequence"/>
</dbReference>
<evidence type="ECO:0000313" key="8">
    <source>
        <dbReference type="Proteomes" id="UP000199032"/>
    </source>
</evidence>
<feature type="active site" evidence="4">
    <location>
        <position position="44"/>
    </location>
</feature>
<dbReference type="InterPro" id="IPR001792">
    <property type="entry name" value="Acylphosphatase-like_dom"/>
</dbReference>
<dbReference type="InterPro" id="IPR036046">
    <property type="entry name" value="Acylphosphatase-like_dom_sf"/>
</dbReference>
<dbReference type="PANTHER" id="PTHR47268:SF4">
    <property type="entry name" value="ACYLPHOSPHATASE"/>
    <property type="match status" value="1"/>
</dbReference>